<dbReference type="EMBL" id="CP032829">
    <property type="protein sequence ID" value="AYJ87814.1"/>
    <property type="molecule type" value="Genomic_DNA"/>
</dbReference>
<dbReference type="KEGG" id="spha:D3Y57_07165"/>
<dbReference type="GO" id="GO:0046656">
    <property type="term" value="P:folic acid biosynthetic process"/>
    <property type="evidence" value="ECO:0007669"/>
    <property type="project" value="UniProtKB-KW"/>
</dbReference>
<dbReference type="EC" id="2.5.1.15" evidence="4 9"/>
<keyword evidence="8 9" id="KW-0289">Folate biosynthesis</keyword>
<dbReference type="UniPathway" id="UPA00077">
    <property type="reaction ID" value="UER00156"/>
</dbReference>
<dbReference type="Pfam" id="PF00809">
    <property type="entry name" value="Pterin_bind"/>
    <property type="match status" value="1"/>
</dbReference>
<dbReference type="NCBIfam" id="TIGR01496">
    <property type="entry name" value="DHPS"/>
    <property type="match status" value="1"/>
</dbReference>
<keyword evidence="7 9" id="KW-0460">Magnesium</keyword>
<evidence type="ECO:0000256" key="8">
    <source>
        <dbReference type="ARBA" id="ARBA00022909"/>
    </source>
</evidence>
<dbReference type="PROSITE" id="PS50972">
    <property type="entry name" value="PTERIN_BINDING"/>
    <property type="match status" value="1"/>
</dbReference>
<dbReference type="AlphaFoldDB" id="A0A494TJW7"/>
<gene>
    <name evidence="11" type="primary">folP</name>
    <name evidence="11" type="ORF">D3Y57_07165</name>
</gene>
<dbReference type="Gene3D" id="3.20.20.20">
    <property type="entry name" value="Dihydropteroate synthase-like"/>
    <property type="match status" value="1"/>
</dbReference>
<dbReference type="Proteomes" id="UP000276254">
    <property type="component" value="Chromosome"/>
</dbReference>
<comment type="function">
    <text evidence="9">Catalyzes the condensation of para-aminobenzoate (pABA) with 6-hydroxymethyl-7,8-dihydropterin diphosphate (DHPt-PP) to form 7,8-dihydropteroate (H2Pte), the immediate precursor of folate derivatives.</text>
</comment>
<dbReference type="GO" id="GO:0046654">
    <property type="term" value="P:tetrahydrofolate biosynthetic process"/>
    <property type="evidence" value="ECO:0007669"/>
    <property type="project" value="UniProtKB-UniPathway"/>
</dbReference>
<dbReference type="PROSITE" id="PS00793">
    <property type="entry name" value="DHPS_2"/>
    <property type="match status" value="1"/>
</dbReference>
<dbReference type="CDD" id="cd00739">
    <property type="entry name" value="DHPS"/>
    <property type="match status" value="1"/>
</dbReference>
<evidence type="ECO:0000313" key="12">
    <source>
        <dbReference type="Proteomes" id="UP000276254"/>
    </source>
</evidence>
<comment type="similarity">
    <text evidence="9">Belongs to the DHPS family.</text>
</comment>
<name>A0A494TJW7_SPHPE</name>
<dbReference type="InterPro" id="IPR045031">
    <property type="entry name" value="DHP_synth-like"/>
</dbReference>
<dbReference type="OrthoDB" id="9811744at2"/>
<evidence type="ECO:0000256" key="1">
    <source>
        <dbReference type="ARBA" id="ARBA00000012"/>
    </source>
</evidence>
<dbReference type="PANTHER" id="PTHR20941:SF1">
    <property type="entry name" value="FOLIC ACID SYNTHESIS PROTEIN FOL1"/>
    <property type="match status" value="1"/>
</dbReference>
<dbReference type="InterPro" id="IPR011005">
    <property type="entry name" value="Dihydropteroate_synth-like_sf"/>
</dbReference>
<keyword evidence="12" id="KW-1185">Reference proteome</keyword>
<evidence type="ECO:0000256" key="3">
    <source>
        <dbReference type="ARBA" id="ARBA00004763"/>
    </source>
</evidence>
<dbReference type="PANTHER" id="PTHR20941">
    <property type="entry name" value="FOLATE SYNTHESIS PROTEINS"/>
    <property type="match status" value="1"/>
</dbReference>
<dbReference type="GO" id="GO:0046872">
    <property type="term" value="F:metal ion binding"/>
    <property type="evidence" value="ECO:0007669"/>
    <property type="project" value="UniProtKB-KW"/>
</dbReference>
<dbReference type="GO" id="GO:0004156">
    <property type="term" value="F:dihydropteroate synthase activity"/>
    <property type="evidence" value="ECO:0007669"/>
    <property type="project" value="UniProtKB-EC"/>
</dbReference>
<feature type="domain" description="Pterin-binding" evidence="10">
    <location>
        <begin position="59"/>
        <end position="313"/>
    </location>
</feature>
<keyword evidence="6 9" id="KW-0479">Metal-binding</keyword>
<sequence length="324" mass="34265">MMFFAAYEIITIAEGKRSSRLVPIDRFEPTEDQAAIHTRITAPRAPLAMGERTIRLDQPQVMGILNMTPDSFSDGGKYSTDPARAAAIGIDMAAAGAAIIDVGGESTRPSAAPVWEGDEIVRTQPVIERLTRSGAAVSIDTRKASVMDAALSAGATMVNDVSALMFDTQALALMARATCPVVLMHSPDAAKTLHDGPAQADPLIETYDWLSDRIKAVVAVGIDRARIIVDPGIGFGKSVAANLAIINGLSLFHGLGCPLLLGASRKRFIGALSNEASVEHRLGGSVAVVLEGAKQGVQLLRVHDVPETVQALKVWRGLRDQALS</sequence>
<dbReference type="SUPFAM" id="SSF51717">
    <property type="entry name" value="Dihydropteroate synthetase-like"/>
    <property type="match status" value="1"/>
</dbReference>
<dbReference type="InterPro" id="IPR006390">
    <property type="entry name" value="DHP_synth_dom"/>
</dbReference>
<comment type="cofactor">
    <cofactor evidence="2 9">
        <name>Mg(2+)</name>
        <dbReference type="ChEBI" id="CHEBI:18420"/>
    </cofactor>
</comment>
<dbReference type="GO" id="GO:0005829">
    <property type="term" value="C:cytosol"/>
    <property type="evidence" value="ECO:0007669"/>
    <property type="project" value="TreeGrafter"/>
</dbReference>
<evidence type="ECO:0000256" key="6">
    <source>
        <dbReference type="ARBA" id="ARBA00022723"/>
    </source>
</evidence>
<organism evidence="11 12">
    <name type="scientific">Sphingomonas paeninsulae</name>
    <dbReference type="NCBI Taxonomy" id="2319844"/>
    <lineage>
        <taxon>Bacteria</taxon>
        <taxon>Pseudomonadati</taxon>
        <taxon>Pseudomonadota</taxon>
        <taxon>Alphaproteobacteria</taxon>
        <taxon>Sphingomonadales</taxon>
        <taxon>Sphingomonadaceae</taxon>
        <taxon>Sphingomonas</taxon>
    </lineage>
</organism>
<dbReference type="PROSITE" id="PS00792">
    <property type="entry name" value="DHPS_1"/>
    <property type="match status" value="1"/>
</dbReference>
<dbReference type="InterPro" id="IPR000489">
    <property type="entry name" value="Pterin-binding_dom"/>
</dbReference>
<proteinExistence type="inferred from homology"/>
<evidence type="ECO:0000256" key="7">
    <source>
        <dbReference type="ARBA" id="ARBA00022842"/>
    </source>
</evidence>
<evidence type="ECO:0000259" key="10">
    <source>
        <dbReference type="PROSITE" id="PS50972"/>
    </source>
</evidence>
<comment type="catalytic activity">
    <reaction evidence="1">
        <text>(7,8-dihydropterin-6-yl)methyl diphosphate + 4-aminobenzoate = 7,8-dihydropteroate + diphosphate</text>
        <dbReference type="Rhea" id="RHEA:19949"/>
        <dbReference type="ChEBI" id="CHEBI:17836"/>
        <dbReference type="ChEBI" id="CHEBI:17839"/>
        <dbReference type="ChEBI" id="CHEBI:33019"/>
        <dbReference type="ChEBI" id="CHEBI:72950"/>
        <dbReference type="EC" id="2.5.1.15"/>
    </reaction>
</comment>
<reference evidence="11 12" key="1">
    <citation type="submission" date="2018-09" db="EMBL/GenBank/DDBJ databases">
        <title>Sphingomonas peninsula sp. nov., isolated from fildes peninsula, Antarctic soil.</title>
        <authorList>
            <person name="Yingchao G."/>
        </authorList>
    </citation>
    <scope>NUCLEOTIDE SEQUENCE [LARGE SCALE GENOMIC DNA]</scope>
    <source>
        <strain evidence="11 12">YZ-8</strain>
    </source>
</reference>
<keyword evidence="5 9" id="KW-0808">Transferase</keyword>
<protein>
    <recommendedName>
        <fullName evidence="4 9">Dihydropteroate synthase</fullName>
        <shortName evidence="9">DHPS</shortName>
        <ecNumber evidence="4 9">2.5.1.15</ecNumber>
    </recommendedName>
    <alternativeName>
        <fullName evidence="9">Dihydropteroate pyrophosphorylase</fullName>
    </alternativeName>
</protein>
<evidence type="ECO:0000256" key="5">
    <source>
        <dbReference type="ARBA" id="ARBA00022679"/>
    </source>
</evidence>
<evidence type="ECO:0000256" key="2">
    <source>
        <dbReference type="ARBA" id="ARBA00001946"/>
    </source>
</evidence>
<evidence type="ECO:0000313" key="11">
    <source>
        <dbReference type="EMBL" id="AYJ87814.1"/>
    </source>
</evidence>
<evidence type="ECO:0000256" key="4">
    <source>
        <dbReference type="ARBA" id="ARBA00012458"/>
    </source>
</evidence>
<comment type="pathway">
    <text evidence="3 9">Cofactor biosynthesis; tetrahydrofolate biosynthesis; 7,8-dihydrofolate from 2-amino-4-hydroxy-6-hydroxymethyl-7,8-dihydropteridine diphosphate and 4-aminobenzoate: step 1/2.</text>
</comment>
<accession>A0A494TJW7</accession>
<evidence type="ECO:0000256" key="9">
    <source>
        <dbReference type="RuleBase" id="RU361205"/>
    </source>
</evidence>